<evidence type="ECO:0000256" key="9">
    <source>
        <dbReference type="RuleBase" id="RU361193"/>
    </source>
</evidence>
<feature type="disulfide bond" evidence="8">
    <location>
        <begin position="394"/>
        <end position="423"/>
    </location>
</feature>
<dbReference type="GO" id="GO:0005975">
    <property type="term" value="P:carbohydrate metabolic process"/>
    <property type="evidence" value="ECO:0007669"/>
    <property type="project" value="InterPro"/>
</dbReference>
<keyword evidence="5 8" id="KW-1015">Disulfide bond</keyword>
<evidence type="ECO:0000256" key="2">
    <source>
        <dbReference type="ARBA" id="ARBA00004922"/>
    </source>
</evidence>
<dbReference type="GO" id="GO:0005783">
    <property type="term" value="C:endoplasmic reticulum"/>
    <property type="evidence" value="ECO:0007669"/>
    <property type="project" value="TreeGrafter"/>
</dbReference>
<dbReference type="SUPFAM" id="SSF48225">
    <property type="entry name" value="Seven-hairpin glycosidases"/>
    <property type="match status" value="1"/>
</dbReference>
<dbReference type="InterPro" id="IPR036026">
    <property type="entry name" value="Seven-hairpin_glycosidases"/>
</dbReference>
<feature type="active site" description="Proton donor" evidence="6">
    <location>
        <position position="438"/>
    </location>
</feature>
<dbReference type="EMBL" id="PTQR01000083">
    <property type="protein sequence ID" value="TKX20948.1"/>
    <property type="molecule type" value="Genomic_DNA"/>
</dbReference>
<sequence>MSHTGVWSKSLLLGSVLVWLGLWVVFGYSFNKQLSKPALFHGLLHPVSNEHSVNKYTRPAYPENYPVTSFGPLPTPDRKALPKVQKKPSAESSEHASERLRRRESVKATMLRDWNAYHERAWGKAELAPVAGVPKDTYGGWAATIVDSLDTLSIMDLKAEYEEAVEFALKIDFKAMPEGVVSSFEATIRYLGGFLSAYDLSGDHRLLLKAIEVADLIYKAFDTPNRMPVHAIDFAVIRTNQPQLASEESSIAGLGSLALEFLRLTQLTGDRRWYDAPRRVMEVFSAAQNKTRLPGMWAAKPINARTGNLWNGTGLFHMGGDSDSHYEYLLKTHILIGGSSFYEGMYRQATDTIVQNILYRPMLPNNPDVLLPGQISFDQNDTLQHMYRVDHLACFTGGMLALGGKITNNDSHIELGRKVTKGCVEMYSHSPLGIMPDEAFVLPCDKCTLSSDANCCAFDKDLWLTECLNRTKDDERLGCESRQTSGIISVQNAEFKLRPEALESIFYMYRITGDQTMPDMAWEMFERIKEHTWTEYANAAIMNVMDLEAPKKDEMESYWFAETLKYLYLIFSGEDLISLDEWVFNTEAHPFRRPKS</sequence>
<evidence type="ECO:0000256" key="10">
    <source>
        <dbReference type="SAM" id="MobiDB-lite"/>
    </source>
</evidence>
<evidence type="ECO:0000313" key="12">
    <source>
        <dbReference type="Proteomes" id="UP000308133"/>
    </source>
</evidence>
<reference evidence="11 12" key="1">
    <citation type="submission" date="2018-02" db="EMBL/GenBank/DDBJ databases">
        <title>Draft genome sequences of Elsinoe sp., causing black scab on jojoba.</title>
        <authorList>
            <person name="Stodart B."/>
            <person name="Jeffress S."/>
            <person name="Ash G."/>
            <person name="Arun Chinnappa K."/>
        </authorList>
    </citation>
    <scope>NUCLEOTIDE SEQUENCE [LARGE SCALE GENOMIC DNA]</scope>
    <source>
        <strain evidence="11 12">Hillstone_2</strain>
    </source>
</reference>
<dbReference type="InterPro" id="IPR012341">
    <property type="entry name" value="6hp_glycosidase-like_sf"/>
</dbReference>
<evidence type="ECO:0000256" key="6">
    <source>
        <dbReference type="PIRSR" id="PIRSR601382-1"/>
    </source>
</evidence>
<evidence type="ECO:0000256" key="8">
    <source>
        <dbReference type="PIRSR" id="PIRSR601382-3"/>
    </source>
</evidence>
<comment type="caution">
    <text evidence="11">The sequence shown here is derived from an EMBL/GenBank/DDBJ whole genome shotgun (WGS) entry which is preliminary data.</text>
</comment>
<dbReference type="Gene3D" id="1.50.10.10">
    <property type="match status" value="1"/>
</dbReference>
<evidence type="ECO:0000256" key="7">
    <source>
        <dbReference type="PIRSR" id="PIRSR601382-2"/>
    </source>
</evidence>
<keyword evidence="7" id="KW-0479">Metal-binding</keyword>
<name>A0A4U7ARR5_9PEZI</name>
<dbReference type="InterPro" id="IPR001382">
    <property type="entry name" value="Glyco_hydro_47"/>
</dbReference>
<evidence type="ECO:0000256" key="4">
    <source>
        <dbReference type="ARBA" id="ARBA00022801"/>
    </source>
</evidence>
<dbReference type="PANTHER" id="PTHR11742">
    <property type="entry name" value="MANNOSYL-OLIGOSACCHARIDE ALPHA-1,2-MANNOSIDASE-RELATED"/>
    <property type="match status" value="1"/>
</dbReference>
<accession>A0A4U7ARR5</accession>
<dbReference type="PANTHER" id="PTHR11742:SF89">
    <property type="entry name" value="ALPHA-1,2-MANNOSIDASE"/>
    <property type="match status" value="1"/>
</dbReference>
<dbReference type="GO" id="GO:0005509">
    <property type="term" value="F:calcium ion binding"/>
    <property type="evidence" value="ECO:0007669"/>
    <property type="project" value="InterPro"/>
</dbReference>
<feature type="binding site" evidence="7">
    <location>
        <position position="586"/>
    </location>
    <ligand>
        <name>Ca(2+)</name>
        <dbReference type="ChEBI" id="CHEBI:29108"/>
    </ligand>
</feature>
<keyword evidence="7" id="KW-0106">Calcium</keyword>
<keyword evidence="4 9" id="KW-0378">Hydrolase</keyword>
<evidence type="ECO:0000313" key="11">
    <source>
        <dbReference type="EMBL" id="TKX20948.1"/>
    </source>
</evidence>
<feature type="active site" evidence="6">
    <location>
        <position position="323"/>
    </location>
</feature>
<dbReference type="GO" id="GO:0004571">
    <property type="term" value="F:mannosyl-oligosaccharide 1,2-alpha-mannosidase activity"/>
    <property type="evidence" value="ECO:0007669"/>
    <property type="project" value="InterPro"/>
</dbReference>
<evidence type="ECO:0000256" key="5">
    <source>
        <dbReference type="ARBA" id="ARBA00023157"/>
    </source>
</evidence>
<comment type="similarity">
    <text evidence="3 9">Belongs to the glycosyl hydrolase 47 family.</text>
</comment>
<keyword evidence="9" id="KW-0326">Glycosidase</keyword>
<protein>
    <recommendedName>
        <fullName evidence="9">alpha-1,2-Mannosidase</fullName>
        <ecNumber evidence="9">3.2.1.-</ecNumber>
    </recommendedName>
</protein>
<dbReference type="EC" id="3.2.1.-" evidence="9"/>
<comment type="pathway">
    <text evidence="2">Protein modification; protein glycosylation.</text>
</comment>
<feature type="compositionally biased region" description="Basic and acidic residues" evidence="10">
    <location>
        <begin position="88"/>
        <end position="102"/>
    </location>
</feature>
<dbReference type="AlphaFoldDB" id="A0A4U7ARR5"/>
<dbReference type="PRINTS" id="PR00747">
    <property type="entry name" value="GLYHDRLASE47"/>
</dbReference>
<dbReference type="Proteomes" id="UP000308133">
    <property type="component" value="Unassembled WGS sequence"/>
</dbReference>
<feature type="active site" evidence="6">
    <location>
        <position position="500"/>
    </location>
</feature>
<proteinExistence type="inferred from homology"/>
<evidence type="ECO:0000256" key="1">
    <source>
        <dbReference type="ARBA" id="ARBA00001913"/>
    </source>
</evidence>
<evidence type="ECO:0000256" key="3">
    <source>
        <dbReference type="ARBA" id="ARBA00007658"/>
    </source>
</evidence>
<comment type="cofactor">
    <cofactor evidence="1 7">
        <name>Ca(2+)</name>
        <dbReference type="ChEBI" id="CHEBI:29108"/>
    </cofactor>
</comment>
<gene>
    <name evidence="11" type="ORF">C1H76_6799</name>
</gene>
<dbReference type="GO" id="GO:0016020">
    <property type="term" value="C:membrane"/>
    <property type="evidence" value="ECO:0007669"/>
    <property type="project" value="InterPro"/>
</dbReference>
<dbReference type="Pfam" id="PF01532">
    <property type="entry name" value="Glyco_hydro_47"/>
    <property type="match status" value="1"/>
</dbReference>
<dbReference type="InterPro" id="IPR050749">
    <property type="entry name" value="Glycosyl_Hydrolase_47"/>
</dbReference>
<feature type="region of interest" description="Disordered" evidence="10">
    <location>
        <begin position="68"/>
        <end position="102"/>
    </location>
</feature>
<feature type="active site" description="Proton donor" evidence="6">
    <location>
        <position position="185"/>
    </location>
</feature>
<dbReference type="GO" id="GO:0036503">
    <property type="term" value="P:ERAD pathway"/>
    <property type="evidence" value="ECO:0007669"/>
    <property type="project" value="UniProtKB-ARBA"/>
</dbReference>
<dbReference type="UniPathway" id="UPA00378"/>
<organism evidence="11 12">
    <name type="scientific">Elsinoe australis</name>
    <dbReference type="NCBI Taxonomy" id="40998"/>
    <lineage>
        <taxon>Eukaryota</taxon>
        <taxon>Fungi</taxon>
        <taxon>Dikarya</taxon>
        <taxon>Ascomycota</taxon>
        <taxon>Pezizomycotina</taxon>
        <taxon>Dothideomycetes</taxon>
        <taxon>Dothideomycetidae</taxon>
        <taxon>Myriangiales</taxon>
        <taxon>Elsinoaceae</taxon>
        <taxon>Elsinoe</taxon>
    </lineage>
</organism>